<organism evidence="1 2">
    <name type="scientific">Pomacea canaliculata</name>
    <name type="common">Golden apple snail</name>
    <dbReference type="NCBI Taxonomy" id="400727"/>
    <lineage>
        <taxon>Eukaryota</taxon>
        <taxon>Metazoa</taxon>
        <taxon>Spiralia</taxon>
        <taxon>Lophotrochozoa</taxon>
        <taxon>Mollusca</taxon>
        <taxon>Gastropoda</taxon>
        <taxon>Caenogastropoda</taxon>
        <taxon>Architaenioglossa</taxon>
        <taxon>Ampullarioidea</taxon>
        <taxon>Ampullariidae</taxon>
        <taxon>Pomacea</taxon>
    </lineage>
</organism>
<evidence type="ECO:0000313" key="2">
    <source>
        <dbReference type="Proteomes" id="UP000245119"/>
    </source>
</evidence>
<gene>
    <name evidence="1" type="ORF">C0Q70_08543</name>
</gene>
<accession>A0A2T7PI54</accession>
<dbReference type="AlphaFoldDB" id="A0A2T7PI54"/>
<evidence type="ECO:0000313" key="1">
    <source>
        <dbReference type="EMBL" id="PVD33094.1"/>
    </source>
</evidence>
<comment type="caution">
    <text evidence="1">The sequence shown here is derived from an EMBL/GenBank/DDBJ whole genome shotgun (WGS) entry which is preliminary data.</text>
</comment>
<keyword evidence="2" id="KW-1185">Reference proteome</keyword>
<protein>
    <submittedName>
        <fullName evidence="1">Uncharacterized protein</fullName>
    </submittedName>
</protein>
<dbReference type="Proteomes" id="UP000245119">
    <property type="component" value="Linkage Group LG4"/>
</dbReference>
<name>A0A2T7PI54_POMCA</name>
<proteinExistence type="predicted"/>
<reference evidence="1 2" key="1">
    <citation type="submission" date="2018-04" db="EMBL/GenBank/DDBJ databases">
        <title>The genome of golden apple snail Pomacea canaliculata provides insight into stress tolerance and invasive adaptation.</title>
        <authorList>
            <person name="Liu C."/>
            <person name="Liu B."/>
            <person name="Ren Y."/>
            <person name="Zhang Y."/>
            <person name="Wang H."/>
            <person name="Li S."/>
            <person name="Jiang F."/>
            <person name="Yin L."/>
            <person name="Zhang G."/>
            <person name="Qian W."/>
            <person name="Fan W."/>
        </authorList>
    </citation>
    <scope>NUCLEOTIDE SEQUENCE [LARGE SCALE GENOMIC DNA]</scope>
    <source>
        <strain evidence="1">SZHN2017</strain>
        <tissue evidence="1">Muscle</tissue>
    </source>
</reference>
<sequence length="176" mass="19378">MKALRDTGADVLVVDADLVAPTDLLPTHRSITMASKNEVRSCPTALVRLQSPFYCGEAIAVVLANLVVPVIIGNHIERRDGTKVPVSVHPPLPPVPPPPVAVVTHSQARRDVRGLRVIKPFKTTNSVRREVDSPKTVRVNMREKGGGLCDCNCWHLLCQLLLERIMWANYLSRLAP</sequence>
<dbReference type="OrthoDB" id="10051775at2759"/>
<dbReference type="EMBL" id="PZQS01000004">
    <property type="protein sequence ID" value="PVD33094.1"/>
    <property type="molecule type" value="Genomic_DNA"/>
</dbReference>